<dbReference type="AlphaFoldDB" id="A0A7Y0AE56"/>
<evidence type="ECO:0000313" key="2">
    <source>
        <dbReference type="EMBL" id="NML65450.1"/>
    </source>
</evidence>
<comment type="caution">
    <text evidence="2">The sequence shown here is derived from an EMBL/GenBank/DDBJ whole genome shotgun (WGS) entry which is preliminary data.</text>
</comment>
<gene>
    <name evidence="2" type="ORF">HHL22_09560</name>
</gene>
<accession>A0A7Y0AE56</accession>
<name>A0A7Y0AE56_9BACT</name>
<reference evidence="2 3" key="1">
    <citation type="submission" date="2020-04" db="EMBL/GenBank/DDBJ databases">
        <title>Hymenobacter polaris sp. nov., isolated from Arctic soil.</title>
        <authorList>
            <person name="Dahal R.H."/>
        </authorList>
    </citation>
    <scope>NUCLEOTIDE SEQUENCE [LARGE SCALE GENOMIC DNA]</scope>
    <source>
        <strain evidence="2 3">RP-2-7</strain>
    </source>
</reference>
<evidence type="ECO:0000313" key="3">
    <source>
        <dbReference type="Proteomes" id="UP000559626"/>
    </source>
</evidence>
<organism evidence="2 3">
    <name type="scientific">Hymenobacter polaris</name>
    <dbReference type="NCBI Taxonomy" id="2682546"/>
    <lineage>
        <taxon>Bacteria</taxon>
        <taxon>Pseudomonadati</taxon>
        <taxon>Bacteroidota</taxon>
        <taxon>Cytophagia</taxon>
        <taxon>Cytophagales</taxon>
        <taxon>Hymenobacteraceae</taxon>
        <taxon>Hymenobacter</taxon>
    </lineage>
</organism>
<dbReference type="EMBL" id="JABBGH010000001">
    <property type="protein sequence ID" value="NML65450.1"/>
    <property type="molecule type" value="Genomic_DNA"/>
</dbReference>
<keyword evidence="3" id="KW-1185">Reference proteome</keyword>
<proteinExistence type="predicted"/>
<feature type="region of interest" description="Disordered" evidence="1">
    <location>
        <begin position="1"/>
        <end position="21"/>
    </location>
</feature>
<dbReference type="Proteomes" id="UP000559626">
    <property type="component" value="Unassembled WGS sequence"/>
</dbReference>
<dbReference type="RefSeq" id="WP_169530749.1">
    <property type="nucleotide sequence ID" value="NZ_JABBGH010000001.1"/>
</dbReference>
<sequence>MALLDITDPNDSSVRGGLSNPDPLNWNEVVGGGFLNLTLDEYTSSEDVATLFDLSPPPSFNGPYLVWGELDQDTGALALFLATATGDRSQPFARLEGFRPAIDGSGGAAQGSGSLTRSSKLPPAIGWALNP</sequence>
<evidence type="ECO:0000256" key="1">
    <source>
        <dbReference type="SAM" id="MobiDB-lite"/>
    </source>
</evidence>
<protein>
    <submittedName>
        <fullName evidence="2">Uncharacterized protein</fullName>
    </submittedName>
</protein>